<gene>
    <name evidence="1" type="ORF">EDC03_3270</name>
</gene>
<evidence type="ECO:0000313" key="1">
    <source>
        <dbReference type="EMBL" id="ROP26633.1"/>
    </source>
</evidence>
<evidence type="ECO:0008006" key="3">
    <source>
        <dbReference type="Google" id="ProtNLM"/>
    </source>
</evidence>
<protein>
    <recommendedName>
        <fullName evidence="3">UDP-N-acetylmuramyl pentapeptide phosphotransferase/UDP-N-acetylglucosamine-1-phosphate transferase</fullName>
    </recommendedName>
</protein>
<dbReference type="Proteomes" id="UP000276232">
    <property type="component" value="Unassembled WGS sequence"/>
</dbReference>
<evidence type="ECO:0000313" key="2">
    <source>
        <dbReference type="Proteomes" id="UP000276232"/>
    </source>
</evidence>
<reference evidence="1 2" key="1">
    <citation type="journal article" date="2015" name="Stand. Genomic Sci.">
        <title>Genomic Encyclopedia of Bacterial and Archaeal Type Strains, Phase III: the genomes of soil and plant-associated and newly described type strains.</title>
        <authorList>
            <person name="Whitman W.B."/>
            <person name="Woyke T."/>
            <person name="Klenk H.P."/>
            <person name="Zhou Y."/>
            <person name="Lilburn T.G."/>
            <person name="Beck B.J."/>
            <person name="De Vos P."/>
            <person name="Vandamme P."/>
            <person name="Eisen J.A."/>
            <person name="Garrity G."/>
            <person name="Hugenholtz P."/>
            <person name="Kyrpides N.C."/>
        </authorList>
    </citation>
    <scope>NUCLEOTIDE SEQUENCE [LARGE SCALE GENOMIC DNA]</scope>
    <source>
        <strain evidence="1 2">CECT 7306</strain>
    </source>
</reference>
<proteinExistence type="predicted"/>
<dbReference type="InParanoid" id="A0A3N1G8T2"/>
<accession>A0A3N1G8T2</accession>
<organism evidence="1 2">
    <name type="scientific">Pseudokineococcus lusitanus</name>
    <dbReference type="NCBI Taxonomy" id="763993"/>
    <lineage>
        <taxon>Bacteria</taxon>
        <taxon>Bacillati</taxon>
        <taxon>Actinomycetota</taxon>
        <taxon>Actinomycetes</taxon>
        <taxon>Kineosporiales</taxon>
        <taxon>Kineosporiaceae</taxon>
        <taxon>Pseudokineococcus</taxon>
    </lineage>
</organism>
<dbReference type="EMBL" id="RJKN01000011">
    <property type="protein sequence ID" value="ROP26633.1"/>
    <property type="molecule type" value="Genomic_DNA"/>
</dbReference>
<comment type="caution">
    <text evidence="1">The sequence shown here is derived from an EMBL/GenBank/DDBJ whole genome shotgun (WGS) entry which is preliminary data.</text>
</comment>
<keyword evidence="2" id="KW-1185">Reference proteome</keyword>
<name>A0A3N1G8T2_9ACTN</name>
<sequence>MSLRFVPAATAAATAALGWAAARRLRTTGAGRALERTNHRGEAVTLLEGPVLALAQLAGTAVAPLPGRARAGAALATGVAAVLGAVDDVHGSADARGLKGHLGSLLRGRPTTGGLKVVGIGLGGLLGAALVDGPSRPGREVGVADRLVAGALVAGSANLVNLLDLRPGRALKAVLVLGHLVGGTGVPGARPGGPLAATGAGAAAVLLLPDLREEAMLGDSGANAAGALLGAALLTRTQDRRARAAVLAVLLGLTAASEVVSFSRVVEATPGLRALDRLGRRAPAPAGPAAG</sequence>
<dbReference type="AlphaFoldDB" id="A0A3N1G8T2"/>